<comment type="caution">
    <text evidence="2">The sequence shown here is derived from an EMBL/GenBank/DDBJ whole genome shotgun (WGS) entry which is preliminary data.</text>
</comment>
<gene>
    <name evidence="2" type="ORF">J1605_015945</name>
</gene>
<feature type="region of interest" description="Disordered" evidence="1">
    <location>
        <begin position="1"/>
        <end position="25"/>
    </location>
</feature>
<dbReference type="EMBL" id="JAIQCJ010002539">
    <property type="protein sequence ID" value="KAJ8775966.1"/>
    <property type="molecule type" value="Genomic_DNA"/>
</dbReference>
<sequence length="116" mass="12612">MGTGAGSARKERDREGQGRRGRRCYGQAHPLRLTLGVEVGPAVAALGARRCRLLSLPPPRGGTRGQQPRRKEAIMHQEKLAKLQAQVRVGGKGTARGKKKVVHGTATEEDRKLQFP</sequence>
<dbReference type="PANTHER" id="PTHR10351">
    <property type="entry name" value="TRANSCRIPTION FACTOR BTF3 FAMILY MEMBER"/>
    <property type="match status" value="1"/>
</dbReference>
<name>A0AB34G8D6_ESCRO</name>
<feature type="compositionally biased region" description="Basic and acidic residues" evidence="1">
    <location>
        <begin position="106"/>
        <end position="116"/>
    </location>
</feature>
<evidence type="ECO:0000313" key="2">
    <source>
        <dbReference type="EMBL" id="KAJ8775966.1"/>
    </source>
</evidence>
<accession>A0AB34G8D6</accession>
<keyword evidence="3" id="KW-1185">Reference proteome</keyword>
<organism evidence="2 3">
    <name type="scientific">Eschrichtius robustus</name>
    <name type="common">California gray whale</name>
    <name type="synonym">Eschrichtius gibbosus</name>
    <dbReference type="NCBI Taxonomy" id="9764"/>
    <lineage>
        <taxon>Eukaryota</taxon>
        <taxon>Metazoa</taxon>
        <taxon>Chordata</taxon>
        <taxon>Craniata</taxon>
        <taxon>Vertebrata</taxon>
        <taxon>Euteleostomi</taxon>
        <taxon>Mammalia</taxon>
        <taxon>Eutheria</taxon>
        <taxon>Laurasiatheria</taxon>
        <taxon>Artiodactyla</taxon>
        <taxon>Whippomorpha</taxon>
        <taxon>Cetacea</taxon>
        <taxon>Mysticeti</taxon>
        <taxon>Eschrichtiidae</taxon>
        <taxon>Eschrichtius</taxon>
    </lineage>
</organism>
<evidence type="ECO:0000256" key="1">
    <source>
        <dbReference type="SAM" id="MobiDB-lite"/>
    </source>
</evidence>
<evidence type="ECO:0000313" key="3">
    <source>
        <dbReference type="Proteomes" id="UP001159641"/>
    </source>
</evidence>
<dbReference type="InterPro" id="IPR039370">
    <property type="entry name" value="BTF3"/>
</dbReference>
<dbReference type="Proteomes" id="UP001159641">
    <property type="component" value="Unassembled WGS sequence"/>
</dbReference>
<protein>
    <submittedName>
        <fullName evidence="2">Uncharacterized protein</fullName>
    </submittedName>
</protein>
<feature type="region of interest" description="Disordered" evidence="1">
    <location>
        <begin position="86"/>
        <end position="116"/>
    </location>
</feature>
<reference evidence="2 3" key="1">
    <citation type="submission" date="2022-11" db="EMBL/GenBank/DDBJ databases">
        <title>Whole genome sequence of Eschrichtius robustus ER-17-0199.</title>
        <authorList>
            <person name="Bruniche-Olsen A."/>
            <person name="Black A.N."/>
            <person name="Fields C.J."/>
            <person name="Walden K."/>
            <person name="Dewoody J.A."/>
        </authorList>
    </citation>
    <scope>NUCLEOTIDE SEQUENCE [LARGE SCALE GENOMIC DNA]</scope>
    <source>
        <strain evidence="2">ER-17-0199</strain>
        <tissue evidence="2">Blubber</tissue>
    </source>
</reference>
<dbReference type="AlphaFoldDB" id="A0AB34G8D6"/>
<feature type="compositionally biased region" description="Basic and acidic residues" evidence="1">
    <location>
        <begin position="8"/>
        <end position="18"/>
    </location>
</feature>
<proteinExistence type="predicted"/>